<dbReference type="EMBL" id="QVLU01000028">
    <property type="protein sequence ID" value="RGE66586.1"/>
    <property type="molecule type" value="Genomic_DNA"/>
</dbReference>
<accession>A0A3E3IHQ0</accession>
<gene>
    <name evidence="1" type="ORF">DWY69_24020</name>
</gene>
<evidence type="ECO:0000313" key="1">
    <source>
        <dbReference type="EMBL" id="RGE66586.1"/>
    </source>
</evidence>
<sequence length="78" mass="8927">MLSTHLDKWKIITGYMEKYLCGKQWKVQPVYVILARETFIAEIFAGFPEKKKKGGHSDVGLRKRFLPDISSGLLRSAV</sequence>
<evidence type="ECO:0000313" key="2">
    <source>
        <dbReference type="Proteomes" id="UP000261166"/>
    </source>
</evidence>
<comment type="caution">
    <text evidence="1">The sequence shown here is derived from an EMBL/GenBank/DDBJ whole genome shotgun (WGS) entry which is preliminary data.</text>
</comment>
<dbReference type="AlphaFoldDB" id="A0A3E3IHQ0"/>
<proteinExistence type="predicted"/>
<organism evidence="1 2">
    <name type="scientific">Eisenbergiella massiliensis</name>
    <dbReference type="NCBI Taxonomy" id="1720294"/>
    <lineage>
        <taxon>Bacteria</taxon>
        <taxon>Bacillati</taxon>
        <taxon>Bacillota</taxon>
        <taxon>Clostridia</taxon>
        <taxon>Lachnospirales</taxon>
        <taxon>Lachnospiraceae</taxon>
        <taxon>Eisenbergiella</taxon>
    </lineage>
</organism>
<dbReference type="Proteomes" id="UP000261166">
    <property type="component" value="Unassembled WGS sequence"/>
</dbReference>
<protein>
    <submittedName>
        <fullName evidence="1">Uncharacterized protein</fullName>
    </submittedName>
</protein>
<name>A0A3E3IHQ0_9FIRM</name>
<reference evidence="1 2" key="1">
    <citation type="submission" date="2018-08" db="EMBL/GenBank/DDBJ databases">
        <title>A genome reference for cultivated species of the human gut microbiota.</title>
        <authorList>
            <person name="Zou Y."/>
            <person name="Xue W."/>
            <person name="Luo G."/>
        </authorList>
    </citation>
    <scope>NUCLEOTIDE SEQUENCE [LARGE SCALE GENOMIC DNA]</scope>
    <source>
        <strain evidence="1 2">AF26-4BH</strain>
    </source>
</reference>